<feature type="compositionally biased region" description="Basic and acidic residues" evidence="1">
    <location>
        <begin position="186"/>
        <end position="200"/>
    </location>
</feature>
<sequence>MGCTCCSCCYSLRKGAAILSLLLLSYFFPVSLNHQSTVLNLWPGHSTRPNRPSPPSSAPRLPAVHLPGTRASAVCLSGACASARASAANSRSAHLLHVPKRERALGDARHRAAACGRHSGARRRAADAATTRAAGRRRRDRPTHRRGSSAYDRRAASACHAAVAAATSKRRRAATIQGSIGGNQWSDEKSGGKSRNETDKTAQSASSQVSPHLRHCNVHSRLLHLPSSHVPYAASDDALARTSFGCSSCSNCSSST</sequence>
<evidence type="ECO:0000256" key="1">
    <source>
        <dbReference type="SAM" id="MobiDB-lite"/>
    </source>
</evidence>
<reference evidence="2" key="1">
    <citation type="submission" date="2023-10" db="EMBL/GenBank/DDBJ databases">
        <title>Genome assembly of Pristionchus species.</title>
        <authorList>
            <person name="Yoshida K."/>
            <person name="Sommer R.J."/>
        </authorList>
    </citation>
    <scope>NUCLEOTIDE SEQUENCE</scope>
    <source>
        <strain evidence="2">RS5133</strain>
    </source>
</reference>
<gene>
    <name evidence="2" type="ORF">PFISCL1PPCAC_23398</name>
</gene>
<feature type="region of interest" description="Disordered" evidence="1">
    <location>
        <begin position="167"/>
        <end position="212"/>
    </location>
</feature>
<protein>
    <submittedName>
        <fullName evidence="2">Uncharacterized protein</fullName>
    </submittedName>
</protein>
<comment type="caution">
    <text evidence="2">The sequence shown here is derived from an EMBL/GenBank/DDBJ whole genome shotgun (WGS) entry which is preliminary data.</text>
</comment>
<feature type="compositionally biased region" description="Polar residues" evidence="1">
    <location>
        <begin position="201"/>
        <end position="210"/>
    </location>
</feature>
<dbReference type="EMBL" id="BTSY01000006">
    <property type="protein sequence ID" value="GMT32101.1"/>
    <property type="molecule type" value="Genomic_DNA"/>
</dbReference>
<feature type="region of interest" description="Disordered" evidence="1">
    <location>
        <begin position="107"/>
        <end position="154"/>
    </location>
</feature>
<dbReference type="Proteomes" id="UP001432322">
    <property type="component" value="Unassembled WGS sequence"/>
</dbReference>
<proteinExistence type="predicted"/>
<feature type="compositionally biased region" description="Basic residues" evidence="1">
    <location>
        <begin position="134"/>
        <end position="147"/>
    </location>
</feature>
<evidence type="ECO:0000313" key="3">
    <source>
        <dbReference type="Proteomes" id="UP001432322"/>
    </source>
</evidence>
<organism evidence="2 3">
    <name type="scientific">Pristionchus fissidentatus</name>
    <dbReference type="NCBI Taxonomy" id="1538716"/>
    <lineage>
        <taxon>Eukaryota</taxon>
        <taxon>Metazoa</taxon>
        <taxon>Ecdysozoa</taxon>
        <taxon>Nematoda</taxon>
        <taxon>Chromadorea</taxon>
        <taxon>Rhabditida</taxon>
        <taxon>Rhabditina</taxon>
        <taxon>Diplogasteromorpha</taxon>
        <taxon>Diplogasteroidea</taxon>
        <taxon>Neodiplogasteridae</taxon>
        <taxon>Pristionchus</taxon>
    </lineage>
</organism>
<dbReference type="AlphaFoldDB" id="A0AAV5WIJ9"/>
<feature type="compositionally biased region" description="Polar residues" evidence="1">
    <location>
        <begin position="176"/>
        <end position="185"/>
    </location>
</feature>
<keyword evidence="3" id="KW-1185">Reference proteome</keyword>
<evidence type="ECO:0000313" key="2">
    <source>
        <dbReference type="EMBL" id="GMT32101.1"/>
    </source>
</evidence>
<accession>A0AAV5WIJ9</accession>
<name>A0AAV5WIJ9_9BILA</name>